<dbReference type="HOGENOM" id="CLU_2133978_0_0_1"/>
<accession>E5AFK1</accession>
<keyword evidence="2" id="KW-1185">Reference proteome</keyword>
<dbReference type="EMBL" id="FP929139">
    <property type="protein sequence ID" value="CBY01990.1"/>
    <property type="molecule type" value="Genomic_DNA"/>
</dbReference>
<organism evidence="1 2">
    <name type="scientific">Leptosphaeria maculans (strain JN3 / isolate v23.1.3 / race Av1-4-5-6-7-8)</name>
    <name type="common">Blackleg fungus</name>
    <name type="synonym">Phoma lingam</name>
    <dbReference type="NCBI Taxonomy" id="985895"/>
    <lineage>
        <taxon>Eukaryota</taxon>
        <taxon>Fungi</taxon>
        <taxon>Dikarya</taxon>
        <taxon>Ascomycota</taxon>
        <taxon>Pezizomycotina</taxon>
        <taxon>Dothideomycetes</taxon>
        <taxon>Pleosporomycetidae</taxon>
        <taxon>Pleosporales</taxon>
        <taxon>Pleosporineae</taxon>
        <taxon>Leptosphaeriaceae</taxon>
        <taxon>Plenodomus</taxon>
        <taxon>Plenodomus lingam/Leptosphaeria maculans species complex</taxon>
    </lineage>
</organism>
<dbReference type="VEuPathDB" id="FungiDB:LEMA_P007770.1"/>
<dbReference type="AlphaFoldDB" id="E5AFK1"/>
<evidence type="ECO:0000313" key="2">
    <source>
        <dbReference type="Proteomes" id="UP000002668"/>
    </source>
</evidence>
<gene>
    <name evidence="1" type="ORF">LEMA_P007770.1</name>
</gene>
<protein>
    <submittedName>
        <fullName evidence="1">Predicted protein</fullName>
    </submittedName>
</protein>
<evidence type="ECO:0000313" key="1">
    <source>
        <dbReference type="EMBL" id="CBY01990.1"/>
    </source>
</evidence>
<reference evidence="2" key="1">
    <citation type="journal article" date="2011" name="Nat. Commun.">
        <title>Effector diversification within compartments of the Leptosphaeria maculans genome affected by Repeat-Induced Point mutations.</title>
        <authorList>
            <person name="Rouxel T."/>
            <person name="Grandaubert J."/>
            <person name="Hane J.K."/>
            <person name="Hoede C."/>
            <person name="van de Wouw A.P."/>
            <person name="Couloux A."/>
            <person name="Dominguez V."/>
            <person name="Anthouard V."/>
            <person name="Bally P."/>
            <person name="Bourras S."/>
            <person name="Cozijnsen A.J."/>
            <person name="Ciuffetti L.M."/>
            <person name="Degrave A."/>
            <person name="Dilmaghani A."/>
            <person name="Duret L."/>
            <person name="Fudal I."/>
            <person name="Goodwin S.B."/>
            <person name="Gout L."/>
            <person name="Glaser N."/>
            <person name="Linglin J."/>
            <person name="Kema G.H.J."/>
            <person name="Lapalu N."/>
            <person name="Lawrence C.B."/>
            <person name="May K."/>
            <person name="Meyer M."/>
            <person name="Ollivier B."/>
            <person name="Poulain J."/>
            <person name="Schoch C.L."/>
            <person name="Simon A."/>
            <person name="Spatafora J.W."/>
            <person name="Stachowiak A."/>
            <person name="Turgeon B.G."/>
            <person name="Tyler B.M."/>
            <person name="Vincent D."/>
            <person name="Weissenbach J."/>
            <person name="Amselem J."/>
            <person name="Quesneville H."/>
            <person name="Oliver R.P."/>
            <person name="Wincker P."/>
            <person name="Balesdent M.-H."/>
            <person name="Howlett B.J."/>
        </authorList>
    </citation>
    <scope>NUCLEOTIDE SEQUENCE [LARGE SCALE GENOMIC DNA]</scope>
    <source>
        <strain evidence="2">JN3 / isolate v23.1.3 / race Av1-4-5-6-7-8</strain>
    </source>
</reference>
<sequence>MEASISNTAEHSQYLCCGHHSLRYLRSLHPSSHRSQLIYCLRIRAVSISALRRTSQLSLPSATWGSGVLVRSDSFPVRTVSFPNNQNIMLKAHNTLLITELTGDTRFGAIILS</sequence>
<name>E5AFK1_LEPMJ</name>
<dbReference type="Proteomes" id="UP000002668">
    <property type="component" value="Genome"/>
</dbReference>
<proteinExistence type="predicted"/>
<dbReference type="InParanoid" id="E5AFK1"/>